<evidence type="ECO:0000313" key="4">
    <source>
        <dbReference type="Proteomes" id="UP001152888"/>
    </source>
</evidence>
<feature type="signal peptide" evidence="2">
    <location>
        <begin position="1"/>
        <end position="23"/>
    </location>
</feature>
<dbReference type="OrthoDB" id="6609132at2759"/>
<sequence>LCSRHIFLFLVILTTLLLIHASAKPHSTKNHELLSKLGLQKIRGPTSHHRKRLAVESRHHSRSDDSHMFIIKLPPNPHYYMHNRPNTIHQDPHVKSKKLPVGFKNNGKPAKIYHWNLPILKKMASKYKKSNNHRIDLNDPENFNEILEKPIKEKKPLRPSYYVPAKAKKTNFMKYFPGNGKPHSFYVIEGRKAHYHRLLP</sequence>
<feature type="region of interest" description="Disordered" evidence="1">
    <location>
        <begin position="39"/>
        <end position="61"/>
    </location>
</feature>
<organism evidence="3 4">
    <name type="scientific">Acanthoscelides obtectus</name>
    <name type="common">Bean weevil</name>
    <name type="synonym">Bruchus obtectus</name>
    <dbReference type="NCBI Taxonomy" id="200917"/>
    <lineage>
        <taxon>Eukaryota</taxon>
        <taxon>Metazoa</taxon>
        <taxon>Ecdysozoa</taxon>
        <taxon>Arthropoda</taxon>
        <taxon>Hexapoda</taxon>
        <taxon>Insecta</taxon>
        <taxon>Pterygota</taxon>
        <taxon>Neoptera</taxon>
        <taxon>Endopterygota</taxon>
        <taxon>Coleoptera</taxon>
        <taxon>Polyphaga</taxon>
        <taxon>Cucujiformia</taxon>
        <taxon>Chrysomeloidea</taxon>
        <taxon>Chrysomelidae</taxon>
        <taxon>Bruchinae</taxon>
        <taxon>Bruchini</taxon>
        <taxon>Acanthoscelides</taxon>
    </lineage>
</organism>
<protein>
    <submittedName>
        <fullName evidence="3">Uncharacterized protein</fullName>
    </submittedName>
</protein>
<proteinExistence type="predicted"/>
<evidence type="ECO:0000256" key="1">
    <source>
        <dbReference type="SAM" id="MobiDB-lite"/>
    </source>
</evidence>
<dbReference type="Pfam" id="PF16027">
    <property type="entry name" value="DUF4786"/>
    <property type="match status" value="1"/>
</dbReference>
<keyword evidence="2" id="KW-0732">Signal</keyword>
<keyword evidence="4" id="KW-1185">Reference proteome</keyword>
<gene>
    <name evidence="3" type="ORF">ACAOBT_LOCUS29372</name>
</gene>
<accession>A0A9P0M1P6</accession>
<dbReference type="InterPro" id="IPR031983">
    <property type="entry name" value="DUF4786"/>
</dbReference>
<reference evidence="3" key="1">
    <citation type="submission" date="2022-03" db="EMBL/GenBank/DDBJ databases">
        <authorList>
            <person name="Sayadi A."/>
        </authorList>
    </citation>
    <scope>NUCLEOTIDE SEQUENCE</scope>
</reference>
<evidence type="ECO:0000256" key="2">
    <source>
        <dbReference type="SAM" id="SignalP"/>
    </source>
</evidence>
<comment type="caution">
    <text evidence="3">The sequence shown here is derived from an EMBL/GenBank/DDBJ whole genome shotgun (WGS) entry which is preliminary data.</text>
</comment>
<name>A0A9P0M1P6_ACAOB</name>
<feature type="chain" id="PRO_5040214930" evidence="2">
    <location>
        <begin position="24"/>
        <end position="200"/>
    </location>
</feature>
<dbReference type="EMBL" id="CAKOFQ010007715">
    <property type="protein sequence ID" value="CAH2006911.1"/>
    <property type="molecule type" value="Genomic_DNA"/>
</dbReference>
<dbReference type="Proteomes" id="UP001152888">
    <property type="component" value="Unassembled WGS sequence"/>
</dbReference>
<dbReference type="AlphaFoldDB" id="A0A9P0M1P6"/>
<evidence type="ECO:0000313" key="3">
    <source>
        <dbReference type="EMBL" id="CAH2006911.1"/>
    </source>
</evidence>
<feature type="non-terminal residue" evidence="3">
    <location>
        <position position="200"/>
    </location>
</feature>